<dbReference type="InterPro" id="IPR016166">
    <property type="entry name" value="FAD-bd_PCMH"/>
</dbReference>
<feature type="domain" description="FAD-binding PCMH-type" evidence="7">
    <location>
        <begin position="61"/>
        <end position="232"/>
    </location>
</feature>
<evidence type="ECO:0000256" key="2">
    <source>
        <dbReference type="ARBA" id="ARBA00022729"/>
    </source>
</evidence>
<dbReference type="AlphaFoldDB" id="A0A139AC92"/>
<dbReference type="GO" id="GO:0071949">
    <property type="term" value="F:FAD binding"/>
    <property type="evidence" value="ECO:0007669"/>
    <property type="project" value="InterPro"/>
</dbReference>
<dbReference type="SUPFAM" id="SSF56176">
    <property type="entry name" value="FAD-binding/transporter-associated domain-like"/>
    <property type="match status" value="1"/>
</dbReference>
<accession>A0A139AC92</accession>
<feature type="signal peptide" evidence="6">
    <location>
        <begin position="1"/>
        <end position="23"/>
    </location>
</feature>
<dbReference type="OrthoDB" id="415825at2759"/>
<dbReference type="InterPro" id="IPR006094">
    <property type="entry name" value="Oxid_FAD_bind_N"/>
</dbReference>
<dbReference type="Pfam" id="PF08031">
    <property type="entry name" value="BBE"/>
    <property type="match status" value="1"/>
</dbReference>
<dbReference type="PROSITE" id="PS51387">
    <property type="entry name" value="FAD_PCMH"/>
    <property type="match status" value="1"/>
</dbReference>
<feature type="compositionally biased region" description="Low complexity" evidence="4">
    <location>
        <begin position="497"/>
        <end position="519"/>
    </location>
</feature>
<evidence type="ECO:0000256" key="6">
    <source>
        <dbReference type="SAM" id="SignalP"/>
    </source>
</evidence>
<evidence type="ECO:0000256" key="3">
    <source>
        <dbReference type="ARBA" id="ARBA00023180"/>
    </source>
</evidence>
<evidence type="ECO:0000313" key="8">
    <source>
        <dbReference type="EMBL" id="KXS14387.1"/>
    </source>
</evidence>
<dbReference type="Proteomes" id="UP000070544">
    <property type="component" value="Unassembled WGS sequence"/>
</dbReference>
<keyword evidence="5" id="KW-0812">Transmembrane</keyword>
<dbReference type="InterPro" id="IPR016167">
    <property type="entry name" value="FAD-bd_PCMH_sub1"/>
</dbReference>
<dbReference type="EMBL" id="KQ965769">
    <property type="protein sequence ID" value="KXS14387.1"/>
    <property type="molecule type" value="Genomic_DNA"/>
</dbReference>
<dbReference type="Gene3D" id="3.30.465.10">
    <property type="match status" value="1"/>
</dbReference>
<evidence type="ECO:0000313" key="9">
    <source>
        <dbReference type="Proteomes" id="UP000070544"/>
    </source>
</evidence>
<keyword evidence="3" id="KW-0325">Glycoprotein</keyword>
<feature type="transmembrane region" description="Helical" evidence="5">
    <location>
        <begin position="527"/>
        <end position="546"/>
    </location>
</feature>
<dbReference type="STRING" id="1344416.A0A139AC92"/>
<reference evidence="8 9" key="1">
    <citation type="journal article" date="2015" name="Genome Biol. Evol.">
        <title>Phylogenomic analyses indicate that early fungi evolved digesting cell walls of algal ancestors of land plants.</title>
        <authorList>
            <person name="Chang Y."/>
            <person name="Wang S."/>
            <person name="Sekimoto S."/>
            <person name="Aerts A.L."/>
            <person name="Choi C."/>
            <person name="Clum A."/>
            <person name="LaButti K.M."/>
            <person name="Lindquist E.A."/>
            <person name="Yee Ngan C."/>
            <person name="Ohm R.A."/>
            <person name="Salamov A.A."/>
            <person name="Grigoriev I.V."/>
            <person name="Spatafora J.W."/>
            <person name="Berbee M.L."/>
        </authorList>
    </citation>
    <scope>NUCLEOTIDE SEQUENCE [LARGE SCALE GENOMIC DNA]</scope>
    <source>
        <strain evidence="8 9">JEL478</strain>
    </source>
</reference>
<feature type="region of interest" description="Disordered" evidence="4">
    <location>
        <begin position="488"/>
        <end position="521"/>
    </location>
</feature>
<evidence type="ECO:0000259" key="7">
    <source>
        <dbReference type="PROSITE" id="PS51387"/>
    </source>
</evidence>
<proteinExistence type="inferred from homology"/>
<dbReference type="Pfam" id="PF01565">
    <property type="entry name" value="FAD_binding_4"/>
    <property type="match status" value="1"/>
</dbReference>
<evidence type="ECO:0000256" key="5">
    <source>
        <dbReference type="SAM" id="Phobius"/>
    </source>
</evidence>
<evidence type="ECO:0000256" key="1">
    <source>
        <dbReference type="ARBA" id="ARBA00005466"/>
    </source>
</evidence>
<dbReference type="InterPro" id="IPR036318">
    <property type="entry name" value="FAD-bd_PCMH-like_sf"/>
</dbReference>
<sequence>MLSLAKALVGFAILAANLKASSGASIDSLTSCLNALPGTVELYTSGSSQYEEYRDGERVRLERYPAVIFFAANVEQVQGAVKCASTTGYNVVPRSGGHSYENLGSLDGQLLLDISTLNNVTVDAASSTATVGAGIRLGNLYVALDNFGFTFTGGVCPSVGLGGHMGAGGFGFLARKWGLIADNVLSATVVDTSGNLLLVNSTSHPDLFWAIRGGGGGSYAIVVEVLLRVFPEPPVNTIVVASWDNYTVGKDAIARFQAFAPTTTENLASQILLGFGSITFLGRYLGPQSELETLLQQSGLLSVGNATVTYQNCTSLGAQAALWDSQASCQNLDALTTPTRLAATNRENAKAKSEYVTTLLPDAALQALVDRASAIPNNFGFIELAAHGGFLDTVPSNATAFPHRKGTLMLIQYVIFFDLGTIEPMNSTRYGWINDTEKALAPYVSGAHYQGYADLDVDPQTYFAGNWERLKIVKGNYDPVGLFSNPQTPGAELVPSAGQGAPTGPNGTTTTTKSGQPSAAHQNVPTGWTLSFAATLLVAVLTFAFAR</sequence>
<keyword evidence="2 6" id="KW-0732">Signal</keyword>
<dbReference type="InterPro" id="IPR016169">
    <property type="entry name" value="FAD-bd_PCMH_sub2"/>
</dbReference>
<dbReference type="InterPro" id="IPR012951">
    <property type="entry name" value="BBE"/>
</dbReference>
<keyword evidence="5" id="KW-1133">Transmembrane helix</keyword>
<keyword evidence="9" id="KW-1185">Reference proteome</keyword>
<comment type="similarity">
    <text evidence="1">Belongs to the oxygen-dependent FAD-linked oxidoreductase family.</text>
</comment>
<dbReference type="GO" id="GO:0016491">
    <property type="term" value="F:oxidoreductase activity"/>
    <property type="evidence" value="ECO:0007669"/>
    <property type="project" value="InterPro"/>
</dbReference>
<keyword evidence="5" id="KW-0472">Membrane</keyword>
<dbReference type="PANTHER" id="PTHR32448">
    <property type="entry name" value="OS08G0158400 PROTEIN"/>
    <property type="match status" value="1"/>
</dbReference>
<protein>
    <submittedName>
        <fullName evidence="8">FAD-binding domain-containing protein</fullName>
    </submittedName>
</protein>
<evidence type="ECO:0000256" key="4">
    <source>
        <dbReference type="SAM" id="MobiDB-lite"/>
    </source>
</evidence>
<dbReference type="Gene3D" id="3.30.43.10">
    <property type="entry name" value="Uridine Diphospho-n-acetylenolpyruvylglucosamine Reductase, domain 2"/>
    <property type="match status" value="1"/>
</dbReference>
<gene>
    <name evidence="8" type="ORF">M427DRAFT_124235</name>
</gene>
<feature type="chain" id="PRO_5007296107" evidence="6">
    <location>
        <begin position="24"/>
        <end position="547"/>
    </location>
</feature>
<organism evidence="8 9">
    <name type="scientific">Gonapodya prolifera (strain JEL478)</name>
    <name type="common">Monoblepharis prolifera</name>
    <dbReference type="NCBI Taxonomy" id="1344416"/>
    <lineage>
        <taxon>Eukaryota</taxon>
        <taxon>Fungi</taxon>
        <taxon>Fungi incertae sedis</taxon>
        <taxon>Chytridiomycota</taxon>
        <taxon>Chytridiomycota incertae sedis</taxon>
        <taxon>Monoblepharidomycetes</taxon>
        <taxon>Monoblepharidales</taxon>
        <taxon>Gonapodyaceae</taxon>
        <taxon>Gonapodya</taxon>
    </lineage>
</organism>
<dbReference type="Gene3D" id="3.40.462.20">
    <property type="match status" value="1"/>
</dbReference>
<name>A0A139AC92_GONPJ</name>
<dbReference type="OMA" id="DTAFYYR"/>